<evidence type="ECO:0000259" key="1">
    <source>
        <dbReference type="Pfam" id="PF24390"/>
    </source>
</evidence>
<accession>A0A4Y8EMM0</accession>
<reference evidence="2 3" key="1">
    <citation type="submission" date="2019-12" db="EMBL/GenBank/DDBJ databases">
        <title>Enteriobacteria Tanzani isolates_8377-8380.</title>
        <authorList>
            <person name="Subbiah M."/>
            <person name="Call D."/>
        </authorList>
    </citation>
    <scope>NUCLEOTIDE SEQUENCE [LARGE SCALE GENOMIC DNA]</scope>
    <source>
        <strain evidence="2 3">8380wG1</strain>
    </source>
</reference>
<name>A0A4Y8EMM0_ECOLX</name>
<dbReference type="Proteomes" id="UP000430387">
    <property type="component" value="Unassembled WGS sequence"/>
</dbReference>
<comment type="caution">
    <text evidence="2">The sequence shown here is derived from an EMBL/GenBank/DDBJ whole genome shotgun (WGS) entry which is preliminary data.</text>
</comment>
<evidence type="ECO:0000313" key="2">
    <source>
        <dbReference type="EMBL" id="MWR13835.1"/>
    </source>
</evidence>
<dbReference type="EMBL" id="WTQJ01000117">
    <property type="protein sequence ID" value="MWR13835.1"/>
    <property type="molecule type" value="Genomic_DNA"/>
</dbReference>
<sequence length="339" mass="39393">MCYSNVTDRDLMGQIATKLNDYRNPPQGGMSIDHVNRWINQFELTDRRFVLEETDRLMGIGYFSESDYRRVISSIANDEQNERFFQTAAFLDIQNQGTSQSEFLDLLREDCVEEFNVVTRLSQRQRVSSFREFIYLDDVSFSGAKAINDLTWFIEHFELQNITILVYFLGGHTYSAWNIKKQLERKFADRNISVCVDGGEFAVVENQRRNSSSSEVFWPKAQSVSIPEWADGQVHYLGTYRDGYVANNFFPNEQRRDRFEAIMTKVGFDILGQSQNPSDAIKPLGFSTFNGVGFGGTIFTFRNCPNNTPLAYWWGTYLRTGNRALDCWYPLMKRNVYNR</sequence>
<protein>
    <recommendedName>
        <fullName evidence="1">PRTase-CE domain-containing protein</fullName>
    </recommendedName>
</protein>
<organism evidence="2 3">
    <name type="scientific">Escherichia coli</name>
    <dbReference type="NCBI Taxonomy" id="562"/>
    <lineage>
        <taxon>Bacteria</taxon>
        <taxon>Pseudomonadati</taxon>
        <taxon>Pseudomonadota</taxon>
        <taxon>Gammaproteobacteria</taxon>
        <taxon>Enterobacterales</taxon>
        <taxon>Enterobacteriaceae</taxon>
        <taxon>Escherichia</taxon>
    </lineage>
</organism>
<dbReference type="RefSeq" id="WP_021548563.1">
    <property type="nucleotide sequence ID" value="NZ_AP022120.1"/>
</dbReference>
<gene>
    <name evidence="2" type="ORF">GQA06_08505</name>
</gene>
<evidence type="ECO:0000313" key="3">
    <source>
        <dbReference type="Proteomes" id="UP000430387"/>
    </source>
</evidence>
<dbReference type="AlphaFoldDB" id="A0A4Y8EMM0"/>
<proteinExistence type="predicted"/>
<dbReference type="InterPro" id="IPR056920">
    <property type="entry name" value="PRTase-CE"/>
</dbReference>
<feature type="domain" description="PRTase-CE" evidence="1">
    <location>
        <begin position="35"/>
        <end position="334"/>
    </location>
</feature>
<dbReference type="Pfam" id="PF24390">
    <property type="entry name" value="PRTase-CE"/>
    <property type="match status" value="1"/>
</dbReference>